<organism evidence="2 3">
    <name type="scientific">Citrullus colocynthis</name>
    <name type="common">colocynth</name>
    <dbReference type="NCBI Taxonomy" id="252529"/>
    <lineage>
        <taxon>Eukaryota</taxon>
        <taxon>Viridiplantae</taxon>
        <taxon>Streptophyta</taxon>
        <taxon>Embryophyta</taxon>
        <taxon>Tracheophyta</taxon>
        <taxon>Spermatophyta</taxon>
        <taxon>Magnoliopsida</taxon>
        <taxon>eudicotyledons</taxon>
        <taxon>Gunneridae</taxon>
        <taxon>Pentapetalae</taxon>
        <taxon>rosids</taxon>
        <taxon>fabids</taxon>
        <taxon>Cucurbitales</taxon>
        <taxon>Cucurbitaceae</taxon>
        <taxon>Benincaseae</taxon>
        <taxon>Citrullus</taxon>
    </lineage>
</organism>
<keyword evidence="1" id="KW-1133">Transmembrane helix</keyword>
<gene>
    <name evidence="2" type="ORF">CITCOLO1_LOCUS4096</name>
</gene>
<keyword evidence="1" id="KW-0472">Membrane</keyword>
<evidence type="ECO:0000313" key="3">
    <source>
        <dbReference type="Proteomes" id="UP001642487"/>
    </source>
</evidence>
<proteinExistence type="predicted"/>
<protein>
    <submittedName>
        <fullName evidence="2">Uncharacterized protein</fullName>
    </submittedName>
</protein>
<evidence type="ECO:0000313" key="2">
    <source>
        <dbReference type="EMBL" id="CAK9312409.1"/>
    </source>
</evidence>
<keyword evidence="3" id="KW-1185">Reference proteome</keyword>
<dbReference type="EMBL" id="OZ021745">
    <property type="protein sequence ID" value="CAK9312409.1"/>
    <property type="molecule type" value="Genomic_DNA"/>
</dbReference>
<keyword evidence="1" id="KW-0812">Transmembrane</keyword>
<reference evidence="2 3" key="1">
    <citation type="submission" date="2024-03" db="EMBL/GenBank/DDBJ databases">
        <authorList>
            <person name="Gkanogiannis A."/>
            <person name="Becerra Lopez-Lavalle L."/>
        </authorList>
    </citation>
    <scope>NUCLEOTIDE SEQUENCE [LARGE SCALE GENOMIC DNA]</scope>
</reference>
<name>A0ABP0XW73_9ROSI</name>
<feature type="transmembrane region" description="Helical" evidence="1">
    <location>
        <begin position="28"/>
        <end position="46"/>
    </location>
</feature>
<accession>A0ABP0XW73</accession>
<dbReference type="Proteomes" id="UP001642487">
    <property type="component" value="Chromosome 11"/>
</dbReference>
<evidence type="ECO:0000256" key="1">
    <source>
        <dbReference type="SAM" id="Phobius"/>
    </source>
</evidence>
<sequence length="102" mass="12080">MAFQYIFSILDQPFSYFSLEKGKRLGNGVLHFVLLILNLRCMTVLMNSPLDHLISLVIYSFDIFRCYIFLKIFCNLLLIIFEEIMIFEVSSFFPFIARQSFN</sequence>